<comment type="caution">
    <text evidence="1">The sequence shown here is derived from an EMBL/GenBank/DDBJ whole genome shotgun (WGS) entry which is preliminary data.</text>
</comment>
<dbReference type="AlphaFoldDB" id="A0A4V3GPZ6"/>
<reference evidence="1 2" key="1">
    <citation type="submission" date="2019-03" db="EMBL/GenBank/DDBJ databases">
        <title>Genomic Encyclopedia of Type Strains, Phase IV (KMG-IV): sequencing the most valuable type-strain genomes for metagenomic binning, comparative biology and taxonomic classification.</title>
        <authorList>
            <person name="Goeker M."/>
        </authorList>
    </citation>
    <scope>NUCLEOTIDE SEQUENCE [LARGE SCALE GENOMIC DNA]</scope>
    <source>
        <strain evidence="1 2">DSM 13575</strain>
    </source>
</reference>
<proteinExistence type="predicted"/>
<gene>
    <name evidence="1" type="ORF">C8D74_11220</name>
</gene>
<sequence>MDDYEIKSVNHLLYKKMVESDLENYYYDFSNPKNEITAYDFINEIEKVMPMENLEKNN</sequence>
<evidence type="ECO:0000313" key="2">
    <source>
        <dbReference type="Proteomes" id="UP000294817"/>
    </source>
</evidence>
<protein>
    <submittedName>
        <fullName evidence="1">Uncharacterized protein</fullName>
    </submittedName>
</protein>
<dbReference type="RefSeq" id="WP_166667795.1">
    <property type="nucleotide sequence ID" value="NZ_SODZ01000012.1"/>
</dbReference>
<keyword evidence="2" id="KW-1185">Reference proteome</keyword>
<accession>A0A4V3GPZ6</accession>
<dbReference type="EMBL" id="SODZ01000012">
    <property type="protein sequence ID" value="TDX13183.1"/>
    <property type="molecule type" value="Genomic_DNA"/>
</dbReference>
<name>A0A4V3GPZ6_9BACT</name>
<organism evidence="1 2">
    <name type="scientific">Petrotoga sibirica</name>
    <dbReference type="NCBI Taxonomy" id="156202"/>
    <lineage>
        <taxon>Bacteria</taxon>
        <taxon>Thermotogati</taxon>
        <taxon>Thermotogota</taxon>
        <taxon>Thermotogae</taxon>
        <taxon>Petrotogales</taxon>
        <taxon>Petrotogaceae</taxon>
        <taxon>Petrotoga</taxon>
    </lineage>
</organism>
<evidence type="ECO:0000313" key="1">
    <source>
        <dbReference type="EMBL" id="TDX13183.1"/>
    </source>
</evidence>
<dbReference type="Proteomes" id="UP000294817">
    <property type="component" value="Unassembled WGS sequence"/>
</dbReference>